<sequence>MGAASSARAQSSVTLYGVLDTGLLYTSRTGSGSTGQNGAHQFALTDGGTEGSRFGFTGTEDLGAGLKAEFVLESGISTVNGGLNNSNGSFFGRQSYVGLSGDFGEVKAGTQYSPFVLAIIMTDPRTGSYFGSGAAIYIGRLFSTGLFNPNAITYTSPTIAGLQASAMIALGGQAGDFQAGRQYAARLTYTHGGLRIESALYSGNAGPSPTPLPTTVPFTGRMLGAAYAWGAATLKAAYINYKVAGSFNERVYTAGGAWQFTPAFSTDAGVWVVRDANNSTNHGLLAALGLKYALSKRTYVYGDLAMVNNHGLMDVGLSANGALYGPTGTTMGAIVGIRHGF</sequence>
<dbReference type="SUPFAM" id="SSF56935">
    <property type="entry name" value="Porins"/>
    <property type="match status" value="1"/>
</dbReference>
<keyword evidence="10" id="KW-0998">Cell outer membrane</keyword>
<accession>A0A4P7D1G7</accession>
<keyword evidence="4" id="KW-1134">Transmembrane beta strand</keyword>
<dbReference type="InterPro" id="IPR033900">
    <property type="entry name" value="Gram_neg_porin_domain"/>
</dbReference>
<feature type="domain" description="Porin" evidence="11">
    <location>
        <begin position="2"/>
        <end position="310"/>
    </location>
</feature>
<evidence type="ECO:0000313" key="13">
    <source>
        <dbReference type="Proteomes" id="UP000295727"/>
    </source>
</evidence>
<dbReference type="GO" id="GO:0046930">
    <property type="term" value="C:pore complex"/>
    <property type="evidence" value="ECO:0007669"/>
    <property type="project" value="UniProtKB-KW"/>
</dbReference>
<keyword evidence="13" id="KW-1185">Reference proteome</keyword>
<evidence type="ECO:0000256" key="4">
    <source>
        <dbReference type="ARBA" id="ARBA00022452"/>
    </source>
</evidence>
<gene>
    <name evidence="12" type="ORF">E1956_34670</name>
</gene>
<dbReference type="PANTHER" id="PTHR34501:SF9">
    <property type="entry name" value="MAJOR OUTER MEMBRANE PROTEIN P.IA"/>
    <property type="match status" value="1"/>
</dbReference>
<keyword evidence="5" id="KW-0812">Transmembrane</keyword>
<evidence type="ECO:0000256" key="7">
    <source>
        <dbReference type="ARBA" id="ARBA00023065"/>
    </source>
</evidence>
<dbReference type="InterPro" id="IPR023614">
    <property type="entry name" value="Porin_dom_sf"/>
</dbReference>
<evidence type="ECO:0000256" key="6">
    <source>
        <dbReference type="ARBA" id="ARBA00022729"/>
    </source>
</evidence>
<dbReference type="CDD" id="cd00342">
    <property type="entry name" value="gram_neg_porins"/>
    <property type="match status" value="1"/>
</dbReference>
<keyword evidence="3" id="KW-0813">Transport</keyword>
<dbReference type="AlphaFoldDB" id="A0A4P7D1G7"/>
<organism evidence="12 13">
    <name type="scientific">Paraburkholderia pallida</name>
    <dbReference type="NCBI Taxonomy" id="2547399"/>
    <lineage>
        <taxon>Bacteria</taxon>
        <taxon>Pseudomonadati</taxon>
        <taxon>Pseudomonadota</taxon>
        <taxon>Betaproteobacteria</taxon>
        <taxon>Burkholderiales</taxon>
        <taxon>Burkholderiaceae</taxon>
        <taxon>Paraburkholderia</taxon>
    </lineage>
</organism>
<keyword evidence="9" id="KW-0472">Membrane</keyword>
<dbReference type="GO" id="GO:0034220">
    <property type="term" value="P:monoatomic ion transmembrane transport"/>
    <property type="evidence" value="ECO:0007669"/>
    <property type="project" value="InterPro"/>
</dbReference>
<dbReference type="Proteomes" id="UP000295727">
    <property type="component" value="Chromosome 3"/>
</dbReference>
<dbReference type="PRINTS" id="PR00184">
    <property type="entry name" value="NEISSPPORIN"/>
</dbReference>
<dbReference type="Gene3D" id="2.40.160.10">
    <property type="entry name" value="Porin"/>
    <property type="match status" value="1"/>
</dbReference>
<reference evidence="12 13" key="1">
    <citation type="submission" date="2019-03" db="EMBL/GenBank/DDBJ databases">
        <title>Paraburkholderia sp. 7MH5, isolated from subtropical forest soil.</title>
        <authorList>
            <person name="Gao Z.-H."/>
            <person name="Qiu L.-H."/>
        </authorList>
    </citation>
    <scope>NUCLEOTIDE SEQUENCE [LARGE SCALE GENOMIC DNA]</scope>
    <source>
        <strain evidence="12 13">7MH5</strain>
    </source>
</reference>
<dbReference type="InterPro" id="IPR050298">
    <property type="entry name" value="Gram-neg_bact_OMP"/>
</dbReference>
<dbReference type="InterPro" id="IPR001702">
    <property type="entry name" value="Porin_Gram-ve"/>
</dbReference>
<evidence type="ECO:0000256" key="8">
    <source>
        <dbReference type="ARBA" id="ARBA00023114"/>
    </source>
</evidence>
<name>A0A4P7D1G7_9BURK</name>
<dbReference type="GO" id="GO:0015288">
    <property type="term" value="F:porin activity"/>
    <property type="evidence" value="ECO:0007669"/>
    <property type="project" value="UniProtKB-KW"/>
</dbReference>
<keyword evidence="8" id="KW-0626">Porin</keyword>
<comment type="subunit">
    <text evidence="2">Homotrimer.</text>
</comment>
<evidence type="ECO:0000256" key="1">
    <source>
        <dbReference type="ARBA" id="ARBA00004571"/>
    </source>
</evidence>
<evidence type="ECO:0000256" key="10">
    <source>
        <dbReference type="ARBA" id="ARBA00023237"/>
    </source>
</evidence>
<evidence type="ECO:0000256" key="5">
    <source>
        <dbReference type="ARBA" id="ARBA00022692"/>
    </source>
</evidence>
<evidence type="ECO:0000313" key="12">
    <source>
        <dbReference type="EMBL" id="QBR02459.1"/>
    </source>
</evidence>
<dbReference type="Pfam" id="PF13609">
    <property type="entry name" value="Porin_4"/>
    <property type="match status" value="1"/>
</dbReference>
<evidence type="ECO:0000259" key="11">
    <source>
        <dbReference type="Pfam" id="PF13609"/>
    </source>
</evidence>
<evidence type="ECO:0000256" key="9">
    <source>
        <dbReference type="ARBA" id="ARBA00023136"/>
    </source>
</evidence>
<comment type="subcellular location">
    <subcellularLocation>
        <location evidence="1">Cell outer membrane</location>
        <topology evidence="1">Multi-pass membrane protein</topology>
    </subcellularLocation>
</comment>
<evidence type="ECO:0000256" key="3">
    <source>
        <dbReference type="ARBA" id="ARBA00022448"/>
    </source>
</evidence>
<protein>
    <submittedName>
        <fullName evidence="12">Porin</fullName>
    </submittedName>
</protein>
<dbReference type="GO" id="GO:0009279">
    <property type="term" value="C:cell outer membrane"/>
    <property type="evidence" value="ECO:0007669"/>
    <property type="project" value="UniProtKB-SubCell"/>
</dbReference>
<dbReference type="InterPro" id="IPR002299">
    <property type="entry name" value="Porin_Neis"/>
</dbReference>
<dbReference type="PRINTS" id="PR00182">
    <property type="entry name" value="ECOLNEIPORIN"/>
</dbReference>
<dbReference type="EMBL" id="CP038150">
    <property type="protein sequence ID" value="QBR02459.1"/>
    <property type="molecule type" value="Genomic_DNA"/>
</dbReference>
<dbReference type="PANTHER" id="PTHR34501">
    <property type="entry name" value="PROTEIN YDDL-RELATED"/>
    <property type="match status" value="1"/>
</dbReference>
<proteinExistence type="predicted"/>
<keyword evidence="7" id="KW-0406">Ion transport</keyword>
<dbReference type="OrthoDB" id="8961834at2"/>
<keyword evidence="6" id="KW-0732">Signal</keyword>
<dbReference type="KEGG" id="ppai:E1956_34670"/>
<evidence type="ECO:0000256" key="2">
    <source>
        <dbReference type="ARBA" id="ARBA00011233"/>
    </source>
</evidence>